<dbReference type="InterPro" id="IPR046346">
    <property type="entry name" value="Aminoacid_DH-like_N_sf"/>
</dbReference>
<dbReference type="GO" id="GO:0006538">
    <property type="term" value="P:L-glutamate catabolic process"/>
    <property type="evidence" value="ECO:0007669"/>
    <property type="project" value="TreeGrafter"/>
</dbReference>
<feature type="binding site" evidence="5">
    <location>
        <position position="339"/>
    </location>
    <ligand>
        <name>substrate</name>
    </ligand>
</feature>
<dbReference type="SUPFAM" id="SSF51735">
    <property type="entry name" value="NAD(P)-binding Rossmann-fold domains"/>
    <property type="match status" value="1"/>
</dbReference>
<dbReference type="AlphaFoldDB" id="E0TEX6"/>
<evidence type="ECO:0000259" key="8">
    <source>
        <dbReference type="SMART" id="SM00839"/>
    </source>
</evidence>
<feature type="site" description="Important for catalysis" evidence="6">
    <location>
        <position position="143"/>
    </location>
</feature>
<dbReference type="Pfam" id="PF02812">
    <property type="entry name" value="ELFV_dehydrog_N"/>
    <property type="match status" value="1"/>
</dbReference>
<dbReference type="HOGENOM" id="CLU_025763_1_2_5"/>
<dbReference type="Proteomes" id="UP000001302">
    <property type="component" value="Chromosome"/>
</dbReference>
<comment type="similarity">
    <text evidence="1 3 7">Belongs to the Glu/Leu/Phe/Val dehydrogenases family.</text>
</comment>
<keyword evidence="2 3" id="KW-0560">Oxidoreductase</keyword>
<feature type="binding site" evidence="5">
    <location>
        <position position="67"/>
    </location>
    <ligand>
        <name>substrate</name>
    </ligand>
</feature>
<dbReference type="SMART" id="SM00839">
    <property type="entry name" value="ELFV_dehydrog"/>
    <property type="match status" value="1"/>
</dbReference>
<dbReference type="eggNOG" id="COG0334">
    <property type="taxonomic scope" value="Bacteria"/>
</dbReference>
<feature type="binding site" evidence="5">
    <location>
        <position position="91"/>
    </location>
    <ligand>
        <name>substrate</name>
    </ligand>
</feature>
<keyword evidence="5" id="KW-0520">NAD</keyword>
<evidence type="ECO:0000256" key="2">
    <source>
        <dbReference type="ARBA" id="ARBA00023002"/>
    </source>
</evidence>
<evidence type="ECO:0000256" key="1">
    <source>
        <dbReference type="ARBA" id="ARBA00006382"/>
    </source>
</evidence>
<evidence type="ECO:0000256" key="7">
    <source>
        <dbReference type="RuleBase" id="RU004417"/>
    </source>
</evidence>
<dbReference type="CDD" id="cd01076">
    <property type="entry name" value="NAD_bind_1_Glu_DH"/>
    <property type="match status" value="1"/>
</dbReference>
<dbReference type="PIRSF" id="PIRSF000185">
    <property type="entry name" value="Glu_DH"/>
    <property type="match status" value="1"/>
</dbReference>
<reference evidence="10" key="1">
    <citation type="submission" date="2010-08" db="EMBL/GenBank/DDBJ databases">
        <title>Genome sequence of Parvularcula bermudensis HTCC2503.</title>
        <authorList>
            <person name="Kang D.-M."/>
            <person name="Oh H.-M."/>
            <person name="Cho J.-C."/>
        </authorList>
    </citation>
    <scope>NUCLEOTIDE SEQUENCE [LARGE SCALE GENOMIC DNA]</scope>
    <source>
        <strain evidence="10">ATCC BAA-594 / HTCC2503 / KCTC 12087</strain>
    </source>
</reference>
<dbReference type="InterPro" id="IPR006095">
    <property type="entry name" value="Glu/Leu/Phe/Val/Trp_DH"/>
</dbReference>
<proteinExistence type="inferred from homology"/>
<evidence type="ECO:0000313" key="10">
    <source>
        <dbReference type="Proteomes" id="UP000001302"/>
    </source>
</evidence>
<feature type="binding site" evidence="5">
    <location>
        <position position="185"/>
    </location>
    <ligand>
        <name>NAD(+)</name>
        <dbReference type="ChEBI" id="CHEBI:57540"/>
    </ligand>
</feature>
<dbReference type="EMBL" id="CP002156">
    <property type="protein sequence ID" value="ADM10069.1"/>
    <property type="molecule type" value="Genomic_DNA"/>
</dbReference>
<gene>
    <name evidence="9" type="ordered locus">PB2503_10084</name>
</gene>
<keyword evidence="5" id="KW-0547">Nucleotide-binding</keyword>
<evidence type="ECO:0000256" key="3">
    <source>
        <dbReference type="PIRNR" id="PIRNR000185"/>
    </source>
</evidence>
<dbReference type="GO" id="GO:0000166">
    <property type="term" value="F:nucleotide binding"/>
    <property type="evidence" value="ECO:0007669"/>
    <property type="project" value="UniProtKB-KW"/>
</dbReference>
<dbReference type="RefSeq" id="WP_013301043.1">
    <property type="nucleotide sequence ID" value="NC_014414.1"/>
</dbReference>
<dbReference type="SUPFAM" id="SSF53223">
    <property type="entry name" value="Aminoacid dehydrogenase-like, N-terminal domain"/>
    <property type="match status" value="1"/>
</dbReference>
<dbReference type="InterPro" id="IPR014362">
    <property type="entry name" value="Glu_DH"/>
</dbReference>
<dbReference type="GO" id="GO:0004352">
    <property type="term" value="F:glutamate dehydrogenase (NAD+) activity"/>
    <property type="evidence" value="ECO:0007669"/>
    <property type="project" value="TreeGrafter"/>
</dbReference>
<organism evidence="9 10">
    <name type="scientific">Parvularcula bermudensis (strain ATCC BAA-594 / HTCC2503 / KCTC 12087)</name>
    <dbReference type="NCBI Taxonomy" id="314260"/>
    <lineage>
        <taxon>Bacteria</taxon>
        <taxon>Pseudomonadati</taxon>
        <taxon>Pseudomonadota</taxon>
        <taxon>Alphaproteobacteria</taxon>
        <taxon>Parvularculales</taxon>
        <taxon>Parvularculaceae</taxon>
        <taxon>Parvularcula</taxon>
    </lineage>
</organism>
<evidence type="ECO:0000256" key="4">
    <source>
        <dbReference type="PIRSR" id="PIRSR000185-1"/>
    </source>
</evidence>
<dbReference type="Pfam" id="PF00208">
    <property type="entry name" value="ELFV_dehydrog"/>
    <property type="match status" value="1"/>
</dbReference>
<dbReference type="InterPro" id="IPR036291">
    <property type="entry name" value="NAD(P)-bd_dom_sf"/>
</dbReference>
<dbReference type="Gene3D" id="3.40.50.720">
    <property type="entry name" value="NAD(P)-binding Rossmann-like Domain"/>
    <property type="match status" value="1"/>
</dbReference>
<protein>
    <recommendedName>
        <fullName evidence="3">Glutamate dehydrogenase</fullName>
    </recommendedName>
</protein>
<evidence type="ECO:0000256" key="5">
    <source>
        <dbReference type="PIRSR" id="PIRSR000185-2"/>
    </source>
</evidence>
<sequence length="407" mass="43012">MPSDIQGALSRLSPLLDYEQHLQSIVGLLQSPTELIQRQLIIEREDGRSDALDAWRCRYNDFLGPTKGGLRFSPGVNADEVQRLAFLMTLKCALVGLPFGGAKGGVKVDISQCNDRERARIAHEFGRRFSDILGPERDIAAPDVGTGAPEMAAIARGYDRMGAGRGVVTGKPLDLGGIDLRFGATGKGAAIVVQSMRETLGLAEGKSARIAIQGFGGAGQAFARAMAENGDDLVAFADSTGTVSDPDGLNVEDMIEAKGQGNLSYTEESEAIFDKECDILCLAALGDAINRDRADRVGAKAVIEISNAGVAPEADASLRAKGVKICPDILVNAGGVIASYHEWVAYRTGNAQAIGDAEAQWRKSLISAASAVTEKCSVTDGDLRQAALLCALSRLDGAARHQGVYHR</sequence>
<dbReference type="KEGG" id="pbr:PB2503_10084"/>
<evidence type="ECO:0000256" key="6">
    <source>
        <dbReference type="PIRSR" id="PIRSR000185-3"/>
    </source>
</evidence>
<dbReference type="InterPro" id="IPR033922">
    <property type="entry name" value="NAD_bind_Glu_DH"/>
</dbReference>
<accession>E0TEX6</accession>
<dbReference type="STRING" id="314260.PB2503_10084"/>
<keyword evidence="10" id="KW-1185">Reference proteome</keyword>
<feature type="active site" description="Proton donor" evidence="4">
    <location>
        <position position="103"/>
    </location>
</feature>
<dbReference type="InterPro" id="IPR006096">
    <property type="entry name" value="Glu/Leu/Phe/Val/Trp_DH_C"/>
</dbReference>
<dbReference type="PANTHER" id="PTHR11606:SF13">
    <property type="entry name" value="GLUTAMATE DEHYDROGENASE 1, MITOCHONDRIAL"/>
    <property type="match status" value="1"/>
</dbReference>
<reference evidence="9 10" key="2">
    <citation type="journal article" date="2011" name="J. Bacteriol.">
        <title>Complete genome sequence of strain HTCC2503T of Parvularcula bermudensis, the type species of the order "Parvularculales" in the class Alphaproteobacteria.</title>
        <authorList>
            <person name="Oh H.M."/>
            <person name="Kang I."/>
            <person name="Vergin K.L."/>
            <person name="Kang D."/>
            <person name="Rhee K.H."/>
            <person name="Giovannoni S.J."/>
            <person name="Cho J.C."/>
        </authorList>
    </citation>
    <scope>NUCLEOTIDE SEQUENCE [LARGE SCALE GENOMIC DNA]</scope>
    <source>
        <strain evidence="10">ATCC BAA-594 / HTCC2503 / KCTC 12087</strain>
    </source>
</reference>
<dbReference type="InterPro" id="IPR006097">
    <property type="entry name" value="Glu/Leu/Phe/Val/Trp_DH_dimer"/>
</dbReference>
<dbReference type="Gene3D" id="3.40.50.10860">
    <property type="entry name" value="Leucine Dehydrogenase, chain A, domain 1"/>
    <property type="match status" value="1"/>
</dbReference>
<dbReference type="OrthoDB" id="9803297at2"/>
<evidence type="ECO:0000313" key="9">
    <source>
        <dbReference type="EMBL" id="ADM10069.1"/>
    </source>
</evidence>
<name>E0TEX6_PARBH</name>
<dbReference type="PANTHER" id="PTHR11606">
    <property type="entry name" value="GLUTAMATE DEHYDROGENASE"/>
    <property type="match status" value="1"/>
</dbReference>
<feature type="domain" description="Glutamate/phenylalanine/leucine/valine/L-tryptophan dehydrogenase C-terminal" evidence="8">
    <location>
        <begin position="178"/>
        <end position="403"/>
    </location>
</feature>
<dbReference type="PRINTS" id="PR00082">
    <property type="entry name" value="GLFDHDRGNASE"/>
</dbReference>